<organism evidence="3 4">
    <name type="scientific">Opisthorchis viverrini</name>
    <name type="common">Southeast Asian liver fluke</name>
    <dbReference type="NCBI Taxonomy" id="6198"/>
    <lineage>
        <taxon>Eukaryota</taxon>
        <taxon>Metazoa</taxon>
        <taxon>Spiralia</taxon>
        <taxon>Lophotrochozoa</taxon>
        <taxon>Platyhelminthes</taxon>
        <taxon>Trematoda</taxon>
        <taxon>Digenea</taxon>
        <taxon>Opisthorchiida</taxon>
        <taxon>Opisthorchiata</taxon>
        <taxon>Opisthorchiidae</taxon>
        <taxon>Opisthorchis</taxon>
    </lineage>
</organism>
<dbReference type="PANTHER" id="PTHR13832">
    <property type="entry name" value="PROTEIN PHOSPHATASE 2C"/>
    <property type="match status" value="1"/>
</dbReference>
<dbReference type="Gene3D" id="3.60.40.10">
    <property type="entry name" value="PPM-type phosphatase domain"/>
    <property type="match status" value="1"/>
</dbReference>
<dbReference type="InterPro" id="IPR001932">
    <property type="entry name" value="PPM-type_phosphatase-like_dom"/>
</dbReference>
<gene>
    <name evidence="3" type="ORF">X801_02032</name>
</gene>
<dbReference type="SUPFAM" id="SSF81606">
    <property type="entry name" value="PP2C-like"/>
    <property type="match status" value="1"/>
</dbReference>
<dbReference type="SMART" id="SM00332">
    <property type="entry name" value="PP2Cc"/>
    <property type="match status" value="1"/>
</dbReference>
<dbReference type="PROSITE" id="PS51746">
    <property type="entry name" value="PPM_2"/>
    <property type="match status" value="1"/>
</dbReference>
<feature type="region of interest" description="Disordered" evidence="1">
    <location>
        <begin position="1"/>
        <end position="29"/>
    </location>
</feature>
<name>A0A1S8X5R1_OPIVI</name>
<dbReference type="EMBL" id="KV891899">
    <property type="protein sequence ID" value="OON22065.1"/>
    <property type="molecule type" value="Genomic_DNA"/>
</dbReference>
<dbReference type="AlphaFoldDB" id="A0A1S8X5R1"/>
<reference evidence="3 4" key="1">
    <citation type="submission" date="2015-03" db="EMBL/GenBank/DDBJ databases">
        <title>Draft genome of the nematode, Opisthorchis viverrini.</title>
        <authorList>
            <person name="Mitreva M."/>
        </authorList>
    </citation>
    <scope>NUCLEOTIDE SEQUENCE [LARGE SCALE GENOMIC DNA]</scope>
    <source>
        <strain evidence="3">Khon Kaen</strain>
    </source>
</reference>
<protein>
    <submittedName>
        <fullName evidence="3">Protein phosphatase 2C</fullName>
    </submittedName>
</protein>
<evidence type="ECO:0000256" key="1">
    <source>
        <dbReference type="SAM" id="MobiDB-lite"/>
    </source>
</evidence>
<sequence length="594" mass="65575">MYSSVVSLETQRKGTSPQPIVDDAPSSTVGSNPTIPVAHFLDSMIGGARAILFGLRPVSSIATRGLCYPLTEDHAHSLTFLGRHTGRKQLERLLSAGAIEILFDKYINSGLLSSACPIKRVYVNQLAANSPIEDRWNIGLTQVDGVVSSCLFTVLDGHSGTACVHTLAWAILDYIAAAFLDTAKLHAAIDYWRTHAAEQPYHLARRLDLLSSTDHRHLGHAARSPSTHLCAHMRGCLKEYVTDLVDRTDRNMDPVHCFTEAFLRLDDDLCSTNRPIDFSVELGAHLPSSDSMYNRELMRVALSGAVGVAGRIFWDNDQKNGTLPTQLHIASVGDCGAVLLRQTNDMDSPNPELEAIACAPVHQGWCNEKELKRVEMEHPDNSLSELFREGGRLLGELAPSRAFGNVRYKWPANRLLELSSALNQSSAKRTSDIGRGLQPPKEMSILPNPYTSPPYLTAQPDVTSFEITPRDRYLVLATDGLWDMLSSGDASEVMEHELRKPTSPATRLIWNCLVSVPPEIAGAISQASWNKRAEQQDVDKLPLKENDRKAFDRALKLLSLPPGVARYYRDDITVMVIELFERPTSASVETPSHT</sequence>
<feature type="compositionally biased region" description="Polar residues" evidence="1">
    <location>
        <begin position="1"/>
        <end position="18"/>
    </location>
</feature>
<evidence type="ECO:0000313" key="4">
    <source>
        <dbReference type="Proteomes" id="UP000243686"/>
    </source>
</evidence>
<dbReference type="Proteomes" id="UP000243686">
    <property type="component" value="Unassembled WGS sequence"/>
</dbReference>
<keyword evidence="4" id="KW-1185">Reference proteome</keyword>
<evidence type="ECO:0000313" key="3">
    <source>
        <dbReference type="EMBL" id="OON22065.1"/>
    </source>
</evidence>
<evidence type="ECO:0000259" key="2">
    <source>
        <dbReference type="PROSITE" id="PS51746"/>
    </source>
</evidence>
<dbReference type="GO" id="GO:0005739">
    <property type="term" value="C:mitochondrion"/>
    <property type="evidence" value="ECO:0007669"/>
    <property type="project" value="TreeGrafter"/>
</dbReference>
<dbReference type="InterPro" id="IPR036457">
    <property type="entry name" value="PPM-type-like_dom_sf"/>
</dbReference>
<dbReference type="GO" id="GO:0004741">
    <property type="term" value="F:[pyruvate dehydrogenase (acetyl-transferring)]-phosphatase activity"/>
    <property type="evidence" value="ECO:0007669"/>
    <property type="project" value="TreeGrafter"/>
</dbReference>
<accession>A0A1S8X5R1</accession>
<dbReference type="InterPro" id="IPR015655">
    <property type="entry name" value="PP2C"/>
</dbReference>
<dbReference type="Pfam" id="PF00481">
    <property type="entry name" value="PP2C"/>
    <property type="match status" value="1"/>
</dbReference>
<feature type="domain" description="PPM-type phosphatase" evidence="2">
    <location>
        <begin position="118"/>
        <end position="579"/>
    </location>
</feature>
<dbReference type="PANTHER" id="PTHR13832:SF792">
    <property type="entry name" value="GM14286P"/>
    <property type="match status" value="1"/>
</dbReference>
<dbReference type="CDD" id="cd00143">
    <property type="entry name" value="PP2Cc"/>
    <property type="match status" value="1"/>
</dbReference>
<proteinExistence type="predicted"/>